<dbReference type="GO" id="GO:0006891">
    <property type="term" value="P:intra-Golgi vesicle-mediated transport"/>
    <property type="evidence" value="ECO:0007669"/>
    <property type="project" value="TreeGrafter"/>
</dbReference>
<dbReference type="Gene3D" id="1.10.8.60">
    <property type="match status" value="1"/>
</dbReference>
<evidence type="ECO:0000256" key="3">
    <source>
        <dbReference type="ARBA" id="ARBA00022840"/>
    </source>
</evidence>
<sequence>MAGYSLIQCILATFVLFASTSPNHLGATGFTASPTYTVSPRSHLGPLSSVNGSPVKEKEQVEVNGALPPTSVIEESTTSSSSSSSSSSSPIQTETIKADDDEYDAATFDIVSARAARCLYDSEVKRDSRVSEEPTPSTATNWINDASAYALQKALDKLKIKLPEERTSIDRDESSSWMRWMKSAPTPLIVDLSASTREIANQTISDASIDLIDLTREDFLSRLGCRLILFPSGSSLSTPLLEPPASMIYGKLLYGGITRCRLLSSSNNSKRPPRKAGERTDIKMSPSDNIPAWIQYGGTERMYEAVDIGPAAILEFIILPKSVITRGLTLADIAAPGSAGNDMVVQNLAWKPQQIFDILPDSNSTSGAQSAIDSMDFVTGYTPISQSGKDRNDAFESDFKTSVGGLGNQIDAIVRRVLDGRVIRPADEDSNNQDSSDDTATALTTAAMEAEELSVLGLTPVRGLLLYGPPGTGKTLLARQIAKALRARAPKIVSAPELLDRWVGGSEKLVRGLFAEAEAELAACNGDATRSALHVVVIDEIDAVFRRRSGGEDSGEATRASVVNQILAKMDGVNVVNNVLIIGLTNRRELLDSALLRPGRLEVQIEVPLPDREGRREILQIHFGALRNRGRLSMPLCAAIDGVANRKSTMEGSAVKSESSDSEEIGGRKRDKFMDAIKSVWYEASSAVRPSYDLAADSATGGFSGADIAGLVRCAGSLALSRARRDGNGVEGLLITLEDVKLALGEVKP</sequence>
<evidence type="ECO:0000259" key="7">
    <source>
        <dbReference type="SMART" id="SM00382"/>
    </source>
</evidence>
<evidence type="ECO:0000256" key="4">
    <source>
        <dbReference type="RuleBase" id="RU367045"/>
    </source>
</evidence>
<feature type="signal peptide" evidence="6">
    <location>
        <begin position="1"/>
        <end position="20"/>
    </location>
</feature>
<comment type="similarity">
    <text evidence="1 4">Belongs to the AAA ATPase family.</text>
</comment>
<feature type="compositionally biased region" description="Low complexity" evidence="5">
    <location>
        <begin position="76"/>
        <end position="89"/>
    </location>
</feature>
<dbReference type="Proteomes" id="UP001295423">
    <property type="component" value="Unassembled WGS sequence"/>
</dbReference>
<keyword evidence="4" id="KW-0963">Cytoplasm</keyword>
<keyword evidence="6" id="KW-0732">Signal</keyword>
<dbReference type="AlphaFoldDB" id="A0AAD2FHL9"/>
<dbReference type="Gene3D" id="3.40.50.300">
    <property type="entry name" value="P-loop containing nucleotide triphosphate hydrolases"/>
    <property type="match status" value="1"/>
</dbReference>
<organism evidence="8 9">
    <name type="scientific">Cylindrotheca closterium</name>
    <dbReference type="NCBI Taxonomy" id="2856"/>
    <lineage>
        <taxon>Eukaryota</taxon>
        <taxon>Sar</taxon>
        <taxon>Stramenopiles</taxon>
        <taxon>Ochrophyta</taxon>
        <taxon>Bacillariophyta</taxon>
        <taxon>Bacillariophyceae</taxon>
        <taxon>Bacillariophycidae</taxon>
        <taxon>Bacillariales</taxon>
        <taxon>Bacillariaceae</taxon>
        <taxon>Cylindrotheca</taxon>
    </lineage>
</organism>
<dbReference type="GO" id="GO:0005524">
    <property type="term" value="F:ATP binding"/>
    <property type="evidence" value="ECO:0007669"/>
    <property type="project" value="UniProtKB-UniRule"/>
</dbReference>
<dbReference type="GO" id="GO:0016887">
    <property type="term" value="F:ATP hydrolysis activity"/>
    <property type="evidence" value="ECO:0007669"/>
    <property type="project" value="InterPro"/>
</dbReference>
<keyword evidence="4" id="KW-0813">Transport</keyword>
<dbReference type="InterPro" id="IPR003959">
    <property type="entry name" value="ATPase_AAA_core"/>
</dbReference>
<dbReference type="InterPro" id="IPR039812">
    <property type="entry name" value="Vesicle-fus_ATPase"/>
</dbReference>
<proteinExistence type="inferred from homology"/>
<evidence type="ECO:0000313" key="8">
    <source>
        <dbReference type="EMBL" id="CAJ1939195.1"/>
    </source>
</evidence>
<dbReference type="GO" id="GO:0043001">
    <property type="term" value="P:Golgi to plasma membrane protein transport"/>
    <property type="evidence" value="ECO:0007669"/>
    <property type="project" value="TreeGrafter"/>
</dbReference>
<reference evidence="8" key="1">
    <citation type="submission" date="2023-08" db="EMBL/GenBank/DDBJ databases">
        <authorList>
            <person name="Audoor S."/>
            <person name="Bilcke G."/>
        </authorList>
    </citation>
    <scope>NUCLEOTIDE SEQUENCE</scope>
</reference>
<keyword evidence="4" id="KW-0460">Magnesium</keyword>
<name>A0AAD2FHL9_9STRA</name>
<feature type="domain" description="AAA+ ATPase" evidence="7">
    <location>
        <begin position="460"/>
        <end position="611"/>
    </location>
</feature>
<dbReference type="InterPro" id="IPR003593">
    <property type="entry name" value="AAA+_ATPase"/>
</dbReference>
<accession>A0AAD2FHL9</accession>
<keyword evidence="3 4" id="KW-0067">ATP-binding</keyword>
<keyword evidence="4" id="KW-0479">Metal-binding</keyword>
<evidence type="ECO:0000256" key="2">
    <source>
        <dbReference type="ARBA" id="ARBA00022741"/>
    </source>
</evidence>
<evidence type="ECO:0000256" key="1">
    <source>
        <dbReference type="ARBA" id="ARBA00006914"/>
    </source>
</evidence>
<keyword evidence="2 4" id="KW-0547">Nucleotide-binding</keyword>
<dbReference type="PANTHER" id="PTHR23078">
    <property type="entry name" value="VESICULAR-FUSION PROTEIN NSF"/>
    <property type="match status" value="1"/>
</dbReference>
<keyword evidence="4" id="KW-0653">Protein transport</keyword>
<dbReference type="SMART" id="SM00382">
    <property type="entry name" value="AAA"/>
    <property type="match status" value="1"/>
</dbReference>
<gene>
    <name evidence="8" type="ORF">CYCCA115_LOCUS6475</name>
</gene>
<dbReference type="InterPro" id="IPR027417">
    <property type="entry name" value="P-loop_NTPase"/>
</dbReference>
<keyword evidence="4" id="KW-0931">ER-Golgi transport</keyword>
<dbReference type="FunFam" id="3.40.50.300:FF:000154">
    <property type="entry name" value="Vesicle-fusing ATPase 1"/>
    <property type="match status" value="1"/>
</dbReference>
<protein>
    <recommendedName>
        <fullName evidence="4">Vesicle-fusing ATPase</fullName>
        <ecNumber evidence="4">3.6.4.6</ecNumber>
    </recommendedName>
</protein>
<comment type="subcellular location">
    <subcellularLocation>
        <location evidence="4">Cytoplasm</location>
    </subcellularLocation>
</comment>
<evidence type="ECO:0000256" key="6">
    <source>
        <dbReference type="SAM" id="SignalP"/>
    </source>
</evidence>
<dbReference type="EMBL" id="CAKOGP040000779">
    <property type="protein sequence ID" value="CAJ1939195.1"/>
    <property type="molecule type" value="Genomic_DNA"/>
</dbReference>
<comment type="cofactor">
    <cofactor evidence="4">
        <name>Mg(2+)</name>
        <dbReference type="ChEBI" id="CHEBI:18420"/>
    </cofactor>
    <text evidence="4">Binds 1 Mg(2+) ion per subunit.</text>
</comment>
<comment type="caution">
    <text evidence="8">The sequence shown here is derived from an EMBL/GenBank/DDBJ whole genome shotgun (WGS) entry which is preliminary data.</text>
</comment>
<dbReference type="Pfam" id="PF00004">
    <property type="entry name" value="AAA"/>
    <property type="match status" value="1"/>
</dbReference>
<dbReference type="PANTHER" id="PTHR23078:SF3">
    <property type="entry name" value="VESICLE-FUSING ATPASE"/>
    <property type="match status" value="1"/>
</dbReference>
<feature type="chain" id="PRO_5042188832" description="Vesicle-fusing ATPase" evidence="6">
    <location>
        <begin position="21"/>
        <end position="749"/>
    </location>
</feature>
<dbReference type="SUPFAM" id="SSF52540">
    <property type="entry name" value="P-loop containing nucleoside triphosphate hydrolases"/>
    <property type="match status" value="1"/>
</dbReference>
<keyword evidence="4" id="KW-0378">Hydrolase</keyword>
<comment type="catalytic activity">
    <reaction evidence="4">
        <text>ATP + H2O = ADP + phosphate + H(+)</text>
        <dbReference type="Rhea" id="RHEA:13065"/>
        <dbReference type="ChEBI" id="CHEBI:15377"/>
        <dbReference type="ChEBI" id="CHEBI:15378"/>
        <dbReference type="ChEBI" id="CHEBI:30616"/>
        <dbReference type="ChEBI" id="CHEBI:43474"/>
        <dbReference type="ChEBI" id="CHEBI:456216"/>
        <dbReference type="EC" id="3.6.4.6"/>
    </reaction>
</comment>
<feature type="region of interest" description="Disordered" evidence="5">
    <location>
        <begin position="43"/>
        <end position="98"/>
    </location>
</feature>
<dbReference type="GO" id="GO:0035494">
    <property type="term" value="P:SNARE complex disassembly"/>
    <property type="evidence" value="ECO:0007669"/>
    <property type="project" value="InterPro"/>
</dbReference>
<dbReference type="EC" id="3.6.4.6" evidence="4"/>
<evidence type="ECO:0000256" key="5">
    <source>
        <dbReference type="SAM" id="MobiDB-lite"/>
    </source>
</evidence>
<comment type="function">
    <text evidence="4">Required for vesicle-mediated transport. Catalyzes the fusion of transport vesicles within the Golgi cisternae. Is also required for transport from the endoplasmic reticulum to the Golgi stack. Seems to function as a fusion protein required for the delivery of cargo proteins to all compartments of the Golgi stack independent of vesicle origin.</text>
</comment>
<evidence type="ECO:0000313" key="9">
    <source>
        <dbReference type="Proteomes" id="UP001295423"/>
    </source>
</evidence>
<keyword evidence="9" id="KW-1185">Reference proteome</keyword>
<dbReference type="GO" id="GO:0005795">
    <property type="term" value="C:Golgi stack"/>
    <property type="evidence" value="ECO:0007669"/>
    <property type="project" value="TreeGrafter"/>
</dbReference>
<dbReference type="GO" id="GO:0046872">
    <property type="term" value="F:metal ion binding"/>
    <property type="evidence" value="ECO:0007669"/>
    <property type="project" value="UniProtKB-UniRule"/>
</dbReference>